<name>A0A1I2MXG4_9EURY</name>
<dbReference type="GO" id="GO:0046872">
    <property type="term" value="F:metal ion binding"/>
    <property type="evidence" value="ECO:0007669"/>
    <property type="project" value="UniProtKB-KW"/>
</dbReference>
<evidence type="ECO:0000313" key="5">
    <source>
        <dbReference type="EMBL" id="SFF95808.1"/>
    </source>
</evidence>
<dbReference type="SUPFAM" id="SSF102215">
    <property type="entry name" value="Creatininase"/>
    <property type="match status" value="1"/>
</dbReference>
<evidence type="ECO:0000256" key="1">
    <source>
        <dbReference type="ARBA" id="ARBA00001947"/>
    </source>
</evidence>
<dbReference type="Proteomes" id="UP000198876">
    <property type="component" value="Unassembled WGS sequence"/>
</dbReference>
<sequence>MAEQRRLDQMRHPEVEAYLDSAETPTALIPLGTTEQHGKHLAMGTDAYIPTEICERIAADVDALVGPPMNYGASDMHAGYRGITYLNYRTLATVVRDVAYSLVESGFTDVVFVSGHLTNDYAAKVGANWASHDLSDDAYVYAFPYWDALSGDDMEEYLSFDAGWHANVGETAAVMAIDEGLVDLDEVEVDDPDMPDDIENPAALLDPLLIGKGSFYRVSESGVWGDPSDATAERGEDYFETITHAVAELINEFQDIRADVYKR</sequence>
<dbReference type="AlphaFoldDB" id="A0A1I2MXG4"/>
<keyword evidence="6" id="KW-1185">Reference proteome</keyword>
<dbReference type="Pfam" id="PF02633">
    <property type="entry name" value="Creatininase"/>
    <property type="match status" value="1"/>
</dbReference>
<comment type="cofactor">
    <cofactor evidence="1">
        <name>Zn(2+)</name>
        <dbReference type="ChEBI" id="CHEBI:29105"/>
    </cofactor>
</comment>
<dbReference type="GO" id="GO:0009231">
    <property type="term" value="P:riboflavin biosynthetic process"/>
    <property type="evidence" value="ECO:0007669"/>
    <property type="project" value="TreeGrafter"/>
</dbReference>
<dbReference type="STRING" id="553467.SAMN04488063_0925"/>
<protein>
    <submittedName>
        <fullName evidence="5">Creatinine amidohydrolase</fullName>
    </submittedName>
</protein>
<dbReference type="PANTHER" id="PTHR35005">
    <property type="entry name" value="3-DEHYDRO-SCYLLO-INOSOSE HYDROLASE"/>
    <property type="match status" value="1"/>
</dbReference>
<dbReference type="RefSeq" id="WP_092889042.1">
    <property type="nucleotide sequence ID" value="NZ_FOOQ01000001.1"/>
</dbReference>
<gene>
    <name evidence="5" type="ORF">SAMN04488063_0925</name>
</gene>
<dbReference type="InterPro" id="IPR024087">
    <property type="entry name" value="Creatininase-like_sf"/>
</dbReference>
<dbReference type="InterPro" id="IPR003785">
    <property type="entry name" value="Creatininase/forma_Hydrolase"/>
</dbReference>
<organism evidence="5 6">
    <name type="scientific">Halopelagius inordinatus</name>
    <dbReference type="NCBI Taxonomy" id="553467"/>
    <lineage>
        <taxon>Archaea</taxon>
        <taxon>Methanobacteriati</taxon>
        <taxon>Methanobacteriota</taxon>
        <taxon>Stenosarchaea group</taxon>
        <taxon>Halobacteria</taxon>
        <taxon>Halobacteriales</taxon>
        <taxon>Haloferacaceae</taxon>
    </lineage>
</organism>
<evidence type="ECO:0000256" key="2">
    <source>
        <dbReference type="ARBA" id="ARBA00022723"/>
    </source>
</evidence>
<dbReference type="GO" id="GO:0016811">
    <property type="term" value="F:hydrolase activity, acting on carbon-nitrogen (but not peptide) bonds, in linear amides"/>
    <property type="evidence" value="ECO:0007669"/>
    <property type="project" value="TreeGrafter"/>
</dbReference>
<dbReference type="Gene3D" id="3.40.50.10310">
    <property type="entry name" value="Creatininase"/>
    <property type="match status" value="1"/>
</dbReference>
<evidence type="ECO:0000256" key="3">
    <source>
        <dbReference type="ARBA" id="ARBA00022801"/>
    </source>
</evidence>
<evidence type="ECO:0000313" key="6">
    <source>
        <dbReference type="Proteomes" id="UP000198876"/>
    </source>
</evidence>
<keyword evidence="3 5" id="KW-0378">Hydrolase</keyword>
<dbReference type="EMBL" id="FOOQ01000001">
    <property type="protein sequence ID" value="SFF95808.1"/>
    <property type="molecule type" value="Genomic_DNA"/>
</dbReference>
<accession>A0A1I2MXG4</accession>
<evidence type="ECO:0000256" key="4">
    <source>
        <dbReference type="ARBA" id="ARBA00022833"/>
    </source>
</evidence>
<proteinExistence type="predicted"/>
<keyword evidence="2" id="KW-0479">Metal-binding</keyword>
<dbReference type="PANTHER" id="PTHR35005:SF1">
    <property type="entry name" value="2-AMINO-5-FORMYLAMINO-6-RIBOSYLAMINOPYRIMIDIN-4(3H)-ONE 5'-MONOPHOSPHATE DEFORMYLASE"/>
    <property type="match status" value="1"/>
</dbReference>
<dbReference type="OrthoDB" id="46121at2157"/>
<reference evidence="6" key="1">
    <citation type="submission" date="2016-10" db="EMBL/GenBank/DDBJ databases">
        <authorList>
            <person name="Varghese N."/>
            <person name="Submissions S."/>
        </authorList>
    </citation>
    <scope>NUCLEOTIDE SEQUENCE [LARGE SCALE GENOMIC DNA]</scope>
    <source>
        <strain evidence="6">CGMCC 1.7739</strain>
    </source>
</reference>
<keyword evidence="4" id="KW-0862">Zinc</keyword>